<dbReference type="InterPro" id="IPR052343">
    <property type="entry name" value="Retrotransposon-Effector_Assoc"/>
</dbReference>
<dbReference type="PANTHER" id="PTHR46890:SF48">
    <property type="entry name" value="RNA-DIRECTED DNA POLYMERASE"/>
    <property type="match status" value="1"/>
</dbReference>
<feature type="domain" description="Reverse transcriptase" evidence="1">
    <location>
        <begin position="369"/>
        <end position="472"/>
    </location>
</feature>
<dbReference type="InterPro" id="IPR036691">
    <property type="entry name" value="Endo/exonu/phosph_ase_sf"/>
</dbReference>
<dbReference type="SUPFAM" id="SSF56219">
    <property type="entry name" value="DNase I-like"/>
    <property type="match status" value="1"/>
</dbReference>
<organism evidence="2 3">
    <name type="scientific">Nepenthes gracilis</name>
    <name type="common">Slender pitcher plant</name>
    <dbReference type="NCBI Taxonomy" id="150966"/>
    <lineage>
        <taxon>Eukaryota</taxon>
        <taxon>Viridiplantae</taxon>
        <taxon>Streptophyta</taxon>
        <taxon>Embryophyta</taxon>
        <taxon>Tracheophyta</taxon>
        <taxon>Spermatophyta</taxon>
        <taxon>Magnoliopsida</taxon>
        <taxon>eudicotyledons</taxon>
        <taxon>Gunneridae</taxon>
        <taxon>Pentapetalae</taxon>
        <taxon>Caryophyllales</taxon>
        <taxon>Nepenthaceae</taxon>
        <taxon>Nepenthes</taxon>
    </lineage>
</organism>
<evidence type="ECO:0000313" key="3">
    <source>
        <dbReference type="Proteomes" id="UP001279734"/>
    </source>
</evidence>
<dbReference type="SUPFAM" id="SSF56672">
    <property type="entry name" value="DNA/RNA polymerases"/>
    <property type="match status" value="1"/>
</dbReference>
<sequence length="477" mass="54796">MVWAVLGDFNAIRASQEGLGGNWHARSSMDLDRCLIDCDLMDVCHDGYFYMQNDGRDSSVHIYRKLDRIVANGHWLVQFGACKASFLPPRLSDHSPGILCLLEEPVKKGMFRFNNFLASHPLFRQVVREVWAANVEGVPMFQLVTRLTLTRKRLKQLNLMMGNVHEEVAHTRSRLEVVQNNHSEAGEERRCKADYARAIACELDFLQQKAKRNWLKDGDQCTKVFFRAVVRNCNRNRILTLIKDDGSYTQSKVEIQQLFLDHFTRILGAGGRFEPELKHRLRPFVLRAIPFSMREGLYSPISAEDIQNALYSIGETKAPAHDGFSSKFFKESWDIVGPSVVDAVQDFFTHGRLLKQINATCISLIPKVKAPSKVGDFRPISCCNVVYKIISKIIANRIKNVLPYLVDSCQNVFVPGRRISDNILLAQELLHNYHSRKGVWRCALKVDLMKTYDSVQWDFLIVVLELMEFPPQMTRWF</sequence>
<dbReference type="Proteomes" id="UP001279734">
    <property type="component" value="Unassembled WGS sequence"/>
</dbReference>
<dbReference type="CDD" id="cd01650">
    <property type="entry name" value="RT_nLTR_like"/>
    <property type="match status" value="1"/>
</dbReference>
<dbReference type="PANTHER" id="PTHR46890">
    <property type="entry name" value="NON-LTR RETROLELEMENT REVERSE TRANSCRIPTASE-LIKE PROTEIN-RELATED"/>
    <property type="match status" value="1"/>
</dbReference>
<dbReference type="InterPro" id="IPR043502">
    <property type="entry name" value="DNA/RNA_pol_sf"/>
</dbReference>
<dbReference type="AlphaFoldDB" id="A0AAD3SU84"/>
<comment type="caution">
    <text evidence="2">The sequence shown here is derived from an EMBL/GenBank/DDBJ whole genome shotgun (WGS) entry which is preliminary data.</text>
</comment>
<name>A0AAD3SU84_NEPGR</name>
<protein>
    <recommendedName>
        <fullName evidence="1">Reverse transcriptase domain-containing protein</fullName>
    </recommendedName>
</protein>
<accession>A0AAD3SU84</accession>
<reference evidence="2" key="1">
    <citation type="submission" date="2023-05" db="EMBL/GenBank/DDBJ databases">
        <title>Nepenthes gracilis genome sequencing.</title>
        <authorList>
            <person name="Fukushima K."/>
        </authorList>
    </citation>
    <scope>NUCLEOTIDE SEQUENCE</scope>
    <source>
        <strain evidence="2">SING2019-196</strain>
    </source>
</reference>
<dbReference type="Gene3D" id="3.60.10.10">
    <property type="entry name" value="Endonuclease/exonuclease/phosphatase"/>
    <property type="match status" value="1"/>
</dbReference>
<gene>
    <name evidence="2" type="ORF">Nepgr_018817</name>
</gene>
<evidence type="ECO:0000259" key="1">
    <source>
        <dbReference type="Pfam" id="PF00078"/>
    </source>
</evidence>
<dbReference type="InterPro" id="IPR000477">
    <property type="entry name" value="RT_dom"/>
</dbReference>
<dbReference type="EMBL" id="BSYO01000017">
    <property type="protein sequence ID" value="GMH16976.1"/>
    <property type="molecule type" value="Genomic_DNA"/>
</dbReference>
<dbReference type="Pfam" id="PF00078">
    <property type="entry name" value="RVT_1"/>
    <property type="match status" value="1"/>
</dbReference>
<evidence type="ECO:0000313" key="2">
    <source>
        <dbReference type="EMBL" id="GMH16976.1"/>
    </source>
</evidence>
<keyword evidence="3" id="KW-1185">Reference proteome</keyword>
<proteinExistence type="predicted"/>